<evidence type="ECO:0000256" key="6">
    <source>
        <dbReference type="ARBA" id="ARBA00022475"/>
    </source>
</evidence>
<sequence>MQGGGCKALIGFMLEALLLAVALDLVFGEPRPAFHPVVWMGRLIGFLDGHAPRRFRRLYGILMALFTVTITAAIGYGIMMALYQLSPLISLLATAFLLKSTFSLSFLWQVSWDIFNDLKAGRLDAVRARLPALVGRDVSGLDEGHMASCVIESLGESFVDGILSPLFYFAIFGLPGALAYRAINTLDSMVGYKDEKHREAGWASARLDDMANFIPARLAVLMTAFVSGHPINAVKTALQDGGKAPSINSGYPMAAFAGSLCVRLEKLGYYVLGEGLKPCSVDDIPKAIRLNQWLSALLLAIITIALWLMPLPLV</sequence>
<gene>
    <name evidence="11 12" type="primary">cobD</name>
    <name evidence="12" type="ordered locus">Mtc_1093</name>
</gene>
<reference evidence="12 13" key="1">
    <citation type="journal article" date="2012" name="J. Bacteriol.">
        <title>Complete genome sequence of a thermophilic methanogen, Methanocella conradii HZ254, isolated from Chinese rice field soil.</title>
        <authorList>
            <person name="Lu Z."/>
            <person name="Lu Y."/>
        </authorList>
    </citation>
    <scope>NUCLEOTIDE SEQUENCE [LARGE SCALE GENOMIC DNA]</scope>
    <source>
        <strain evidence="13">DSM 24694 / JCM 17849 / CGMCC 1.5162 / HZ254</strain>
    </source>
</reference>
<dbReference type="GO" id="GO:0009236">
    <property type="term" value="P:cobalamin biosynthetic process"/>
    <property type="evidence" value="ECO:0007669"/>
    <property type="project" value="UniProtKB-UniRule"/>
</dbReference>
<keyword evidence="13" id="KW-1185">Reference proteome</keyword>
<evidence type="ECO:0000256" key="3">
    <source>
        <dbReference type="ARBA" id="ARBA00004953"/>
    </source>
</evidence>
<feature type="transmembrane region" description="Helical" evidence="11">
    <location>
        <begin position="162"/>
        <end position="183"/>
    </location>
</feature>
<evidence type="ECO:0000256" key="7">
    <source>
        <dbReference type="ARBA" id="ARBA00022573"/>
    </source>
</evidence>
<dbReference type="STRING" id="1041930.Mtc_1093"/>
<evidence type="ECO:0000256" key="8">
    <source>
        <dbReference type="ARBA" id="ARBA00022692"/>
    </source>
</evidence>
<dbReference type="eggNOG" id="arCOG04274">
    <property type="taxonomic scope" value="Archaea"/>
</dbReference>
<dbReference type="KEGG" id="mez:Mtc_1093"/>
<comment type="similarity">
    <text evidence="4 11">Belongs to the CobD/CbiB family.</text>
</comment>
<evidence type="ECO:0000313" key="12">
    <source>
        <dbReference type="EMBL" id="AFC99849.1"/>
    </source>
</evidence>
<dbReference type="GO" id="GO:0016874">
    <property type="term" value="F:ligase activity"/>
    <property type="evidence" value="ECO:0007669"/>
    <property type="project" value="UniProtKB-KW"/>
</dbReference>
<dbReference type="EMBL" id="CP003243">
    <property type="protein sequence ID" value="AFC99849.1"/>
    <property type="molecule type" value="Genomic_DNA"/>
</dbReference>
<keyword evidence="12" id="KW-0436">Ligase</keyword>
<accession>H8I719</accession>
<dbReference type="GO" id="GO:0048472">
    <property type="term" value="F:threonine-phosphate decarboxylase activity"/>
    <property type="evidence" value="ECO:0007669"/>
    <property type="project" value="InterPro"/>
</dbReference>
<dbReference type="Proteomes" id="UP000005233">
    <property type="component" value="Chromosome"/>
</dbReference>
<comment type="function">
    <text evidence="1 11">Converts cobyric acid to cobinamide by the addition of aminopropanol on the F carboxylic group.</text>
</comment>
<keyword evidence="7 11" id="KW-0169">Cobalamin biosynthesis</keyword>
<feature type="transmembrane region" description="Helical" evidence="11">
    <location>
        <begin position="293"/>
        <end position="313"/>
    </location>
</feature>
<evidence type="ECO:0000256" key="4">
    <source>
        <dbReference type="ARBA" id="ARBA00006263"/>
    </source>
</evidence>
<feature type="transmembrane region" description="Helical" evidence="11">
    <location>
        <begin position="88"/>
        <end position="108"/>
    </location>
</feature>
<evidence type="ECO:0000256" key="10">
    <source>
        <dbReference type="ARBA" id="ARBA00023136"/>
    </source>
</evidence>
<evidence type="ECO:0000256" key="2">
    <source>
        <dbReference type="ARBA" id="ARBA00004651"/>
    </source>
</evidence>
<dbReference type="HAMAP" id="MF_00024">
    <property type="entry name" value="CobD_CbiB"/>
    <property type="match status" value="1"/>
</dbReference>
<comment type="subcellular location">
    <subcellularLocation>
        <location evidence="2 11">Cell membrane</location>
        <topology evidence="2 11">Multi-pass membrane protein</topology>
    </subcellularLocation>
</comment>
<evidence type="ECO:0000256" key="9">
    <source>
        <dbReference type="ARBA" id="ARBA00022989"/>
    </source>
</evidence>
<keyword evidence="10 11" id="KW-0472">Membrane</keyword>
<evidence type="ECO:0000256" key="11">
    <source>
        <dbReference type="HAMAP-Rule" id="MF_00024"/>
    </source>
</evidence>
<comment type="caution">
    <text evidence="11">Lacks conserved residue(s) required for the propagation of feature annotation.</text>
</comment>
<dbReference type="InterPro" id="IPR004485">
    <property type="entry name" value="Cobalamin_biosynth_CobD/CbiB"/>
</dbReference>
<dbReference type="NCBIfam" id="NF002281">
    <property type="entry name" value="PRK01209.2-5"/>
    <property type="match status" value="1"/>
</dbReference>
<comment type="pathway">
    <text evidence="3 11">Cofactor biosynthesis; adenosylcobalamin biosynthesis.</text>
</comment>
<proteinExistence type="inferred from homology"/>
<feature type="transmembrane region" description="Helical" evidence="11">
    <location>
        <begin position="58"/>
        <end position="76"/>
    </location>
</feature>
<protein>
    <recommendedName>
        <fullName evidence="5 11">Probable cobalamin biosynthesis protein CobD</fullName>
    </recommendedName>
</protein>
<keyword evidence="8 11" id="KW-0812">Transmembrane</keyword>
<name>H8I719_METCZ</name>
<dbReference type="Pfam" id="PF03186">
    <property type="entry name" value="CobD_Cbib"/>
    <property type="match status" value="1"/>
</dbReference>
<evidence type="ECO:0000256" key="5">
    <source>
        <dbReference type="ARBA" id="ARBA00016185"/>
    </source>
</evidence>
<dbReference type="GO" id="GO:0005886">
    <property type="term" value="C:plasma membrane"/>
    <property type="evidence" value="ECO:0007669"/>
    <property type="project" value="UniProtKB-SubCell"/>
</dbReference>
<dbReference type="GO" id="GO:0015420">
    <property type="term" value="F:ABC-type vitamin B12 transporter activity"/>
    <property type="evidence" value="ECO:0007669"/>
    <property type="project" value="UniProtKB-UniRule"/>
</dbReference>
<dbReference type="PANTHER" id="PTHR34308:SF1">
    <property type="entry name" value="COBALAMIN BIOSYNTHESIS PROTEIN CBIB"/>
    <property type="match status" value="1"/>
</dbReference>
<keyword evidence="9 11" id="KW-1133">Transmembrane helix</keyword>
<evidence type="ECO:0000256" key="1">
    <source>
        <dbReference type="ARBA" id="ARBA00003384"/>
    </source>
</evidence>
<dbReference type="AlphaFoldDB" id="H8I719"/>
<keyword evidence="6 11" id="KW-1003">Cell membrane</keyword>
<dbReference type="UniPathway" id="UPA00148"/>
<dbReference type="NCBIfam" id="TIGR00380">
    <property type="entry name" value="cobal_cbiB"/>
    <property type="match status" value="1"/>
</dbReference>
<dbReference type="PANTHER" id="PTHR34308">
    <property type="entry name" value="COBALAMIN BIOSYNTHESIS PROTEIN CBIB"/>
    <property type="match status" value="1"/>
</dbReference>
<dbReference type="HOGENOM" id="CLU_054212_0_0_2"/>
<organism evidence="12 13">
    <name type="scientific">Methanocella conradii (strain DSM 24694 / JCM 17849 / CGMCC 1.5162 / HZ254)</name>
    <dbReference type="NCBI Taxonomy" id="1041930"/>
    <lineage>
        <taxon>Archaea</taxon>
        <taxon>Methanobacteriati</taxon>
        <taxon>Methanobacteriota</taxon>
        <taxon>Stenosarchaea group</taxon>
        <taxon>Methanomicrobia</taxon>
        <taxon>Methanocellales</taxon>
        <taxon>Methanocellaceae</taxon>
        <taxon>Methanocella</taxon>
    </lineage>
</organism>
<evidence type="ECO:0000313" key="13">
    <source>
        <dbReference type="Proteomes" id="UP000005233"/>
    </source>
</evidence>